<feature type="compositionally biased region" description="Basic and acidic residues" evidence="1">
    <location>
        <begin position="1"/>
        <end position="12"/>
    </location>
</feature>
<protein>
    <submittedName>
        <fullName evidence="2">Uncharacterized protein</fullName>
    </submittedName>
</protein>
<proteinExistence type="predicted"/>
<name>A0A9E7MQE2_9CAUD</name>
<dbReference type="Proteomes" id="UP001056685">
    <property type="component" value="Segment"/>
</dbReference>
<reference evidence="2" key="1">
    <citation type="submission" date="2022-05" db="EMBL/GenBank/DDBJ databases">
        <authorList>
            <person name="Friedrich I."/>
            <person name="Poehlein A."/>
            <person name="Schneider D."/>
            <person name="Hertel R."/>
            <person name="Daniel R."/>
        </authorList>
    </citation>
    <scope>NUCLEOTIDE SEQUENCE</scope>
</reference>
<keyword evidence="3" id="KW-1185">Reference proteome</keyword>
<evidence type="ECO:0000256" key="1">
    <source>
        <dbReference type="SAM" id="MobiDB-lite"/>
    </source>
</evidence>
<feature type="region of interest" description="Disordered" evidence="1">
    <location>
        <begin position="1"/>
        <end position="20"/>
    </location>
</feature>
<evidence type="ECO:0000313" key="3">
    <source>
        <dbReference type="Proteomes" id="UP001056685"/>
    </source>
</evidence>
<organism evidence="2 3">
    <name type="scientific">Brevundimonas phage vB_BpoS-Kabachok</name>
    <dbReference type="NCBI Taxonomy" id="2948600"/>
    <lineage>
        <taxon>Viruses</taxon>
        <taxon>Duplodnaviria</taxon>
        <taxon>Heunggongvirae</taxon>
        <taxon>Uroviricota</taxon>
        <taxon>Caudoviricetes</taxon>
        <taxon>Jeanschmidtviridae</taxon>
        <taxon>Marchewkavirus</taxon>
        <taxon>Marchewkavirus kabachok</taxon>
    </lineage>
</organism>
<accession>A0A9E7MQE2</accession>
<sequence length="147" mass="16885">MRNPRNHGDGDGPQRVPSYGHKYDKLHAAVLSDDSPDEAFQSRISNKDKVAYIAEALRLHPDHFHLDLPLPLDDWQLSDDLSLISAGLYFSYLRTLFFARLLDENPELTTTEAWSNHAAAEYWNRTFNREYGKRVHGVLLPDSRAVH</sequence>
<evidence type="ECO:0000313" key="2">
    <source>
        <dbReference type="EMBL" id="USN14164.1"/>
    </source>
</evidence>
<dbReference type="EMBL" id="ON529852">
    <property type="protein sequence ID" value="USN14164.1"/>
    <property type="molecule type" value="Genomic_DNA"/>
</dbReference>
<gene>
    <name evidence="2" type="ORF">KABACHOK_03280</name>
</gene>